<evidence type="ECO:0000256" key="4">
    <source>
        <dbReference type="ARBA" id="ARBA00022989"/>
    </source>
</evidence>
<keyword evidence="5 6" id="KW-0472">Membrane</keyword>
<organism evidence="7 8">
    <name type="scientific">Coralloluteibacterium thermophilum</name>
    <dbReference type="NCBI Taxonomy" id="2707049"/>
    <lineage>
        <taxon>Bacteria</taxon>
        <taxon>Pseudomonadati</taxon>
        <taxon>Pseudomonadota</taxon>
        <taxon>Gammaproteobacteria</taxon>
        <taxon>Lysobacterales</taxon>
        <taxon>Lysobacteraceae</taxon>
        <taxon>Coralloluteibacterium</taxon>
    </lineage>
</organism>
<proteinExistence type="predicted"/>
<comment type="caution">
    <text evidence="7">The sequence shown here is derived from an EMBL/GenBank/DDBJ whole genome shotgun (WGS) entry which is preliminary data.</text>
</comment>
<accession>A0ABV9NR32</accession>
<evidence type="ECO:0000256" key="1">
    <source>
        <dbReference type="ARBA" id="ARBA00004167"/>
    </source>
</evidence>
<dbReference type="RefSeq" id="WP_377005637.1">
    <property type="nucleotide sequence ID" value="NZ_JBHSGG010000048.1"/>
</dbReference>
<feature type="transmembrane region" description="Helical" evidence="6">
    <location>
        <begin position="20"/>
        <end position="38"/>
    </location>
</feature>
<dbReference type="PRINTS" id="PR00885">
    <property type="entry name" value="BCTERIALGSPH"/>
</dbReference>
<evidence type="ECO:0000256" key="3">
    <source>
        <dbReference type="ARBA" id="ARBA00022692"/>
    </source>
</evidence>
<dbReference type="Pfam" id="PF07963">
    <property type="entry name" value="N_methyl"/>
    <property type="match status" value="1"/>
</dbReference>
<comment type="subcellular location">
    <subcellularLocation>
        <location evidence="1">Membrane</location>
        <topology evidence="1">Single-pass membrane protein</topology>
    </subcellularLocation>
</comment>
<name>A0ABV9NR32_9GAMM</name>
<evidence type="ECO:0000256" key="2">
    <source>
        <dbReference type="ARBA" id="ARBA00022481"/>
    </source>
</evidence>
<gene>
    <name evidence="7" type="ORF">ACFO3Q_15685</name>
</gene>
<keyword evidence="3 6" id="KW-0812">Transmembrane</keyword>
<evidence type="ECO:0000256" key="5">
    <source>
        <dbReference type="ARBA" id="ARBA00023136"/>
    </source>
</evidence>
<dbReference type="InterPro" id="IPR045584">
    <property type="entry name" value="Pilin-like"/>
</dbReference>
<dbReference type="PROSITE" id="PS00409">
    <property type="entry name" value="PROKAR_NTER_METHYL"/>
    <property type="match status" value="1"/>
</dbReference>
<evidence type="ECO:0000256" key="6">
    <source>
        <dbReference type="SAM" id="Phobius"/>
    </source>
</evidence>
<dbReference type="NCBIfam" id="TIGR02532">
    <property type="entry name" value="IV_pilin_GFxxxE"/>
    <property type="match status" value="1"/>
</dbReference>
<dbReference type="InterPro" id="IPR012902">
    <property type="entry name" value="N_methyl_site"/>
</dbReference>
<keyword evidence="2" id="KW-0488">Methylation</keyword>
<keyword evidence="4 6" id="KW-1133">Transmembrane helix</keyword>
<evidence type="ECO:0000313" key="8">
    <source>
        <dbReference type="Proteomes" id="UP001595892"/>
    </source>
</evidence>
<dbReference type="SUPFAM" id="SSF54523">
    <property type="entry name" value="Pili subunits"/>
    <property type="match status" value="1"/>
</dbReference>
<dbReference type="Gene3D" id="3.55.40.10">
    <property type="entry name" value="minor pseudopilin epsh domain"/>
    <property type="match status" value="1"/>
</dbReference>
<keyword evidence="8" id="KW-1185">Reference proteome</keyword>
<dbReference type="EMBL" id="JBHSGG010000048">
    <property type="protein sequence ID" value="MFC4729611.1"/>
    <property type="molecule type" value="Genomic_DNA"/>
</dbReference>
<dbReference type="InterPro" id="IPR002416">
    <property type="entry name" value="T2SS_protein-GspH"/>
</dbReference>
<protein>
    <submittedName>
        <fullName evidence="7">Prepilin-type N-terminal cleavage/methylation domain-containing protein</fullName>
    </submittedName>
</protein>
<sequence length="171" mass="18253">MPTSATGRADPAHGFSLIELLVGLVVLGVLAGAATLAFPRSAERRVEADAERVAALIELACERAEVGGRDVAIALGTDALRFGPVDGGRWRPIGDDPADALRPRRLDVARLRLRIDGREMPLPPEAPATPQLGCSTDAELTPFELDVVRAELPGWRLRSEGARVLREPLAP</sequence>
<dbReference type="Proteomes" id="UP001595892">
    <property type="component" value="Unassembled WGS sequence"/>
</dbReference>
<evidence type="ECO:0000313" key="7">
    <source>
        <dbReference type="EMBL" id="MFC4729611.1"/>
    </source>
</evidence>
<reference evidence="8" key="1">
    <citation type="journal article" date="2019" name="Int. J. Syst. Evol. Microbiol.">
        <title>The Global Catalogue of Microorganisms (GCM) 10K type strain sequencing project: providing services to taxonomists for standard genome sequencing and annotation.</title>
        <authorList>
            <consortium name="The Broad Institute Genomics Platform"/>
            <consortium name="The Broad Institute Genome Sequencing Center for Infectious Disease"/>
            <person name="Wu L."/>
            <person name="Ma J."/>
        </authorList>
    </citation>
    <scope>NUCLEOTIDE SEQUENCE [LARGE SCALE GENOMIC DNA]</scope>
    <source>
        <strain evidence="8">CGMCC 1.13574</strain>
    </source>
</reference>